<reference evidence="1 2" key="1">
    <citation type="journal article" date="2013" name="PLoS Genet.">
        <title>Comparative genome structure, secondary metabolite, and effector coding capacity across Cochliobolus pathogens.</title>
        <authorList>
            <person name="Condon B.J."/>
            <person name="Leng Y."/>
            <person name="Wu D."/>
            <person name="Bushley K.E."/>
            <person name="Ohm R.A."/>
            <person name="Otillar R."/>
            <person name="Martin J."/>
            <person name="Schackwitz W."/>
            <person name="Grimwood J."/>
            <person name="MohdZainudin N."/>
            <person name="Xue C."/>
            <person name="Wang R."/>
            <person name="Manning V.A."/>
            <person name="Dhillon B."/>
            <person name="Tu Z.J."/>
            <person name="Steffenson B.J."/>
            <person name="Salamov A."/>
            <person name="Sun H."/>
            <person name="Lowry S."/>
            <person name="LaButti K."/>
            <person name="Han J."/>
            <person name="Copeland A."/>
            <person name="Lindquist E."/>
            <person name="Barry K."/>
            <person name="Schmutz J."/>
            <person name="Baker S.E."/>
            <person name="Ciuffetti L.M."/>
            <person name="Grigoriev I.V."/>
            <person name="Zhong S."/>
            <person name="Turgeon B.G."/>
        </authorList>
    </citation>
    <scope>NUCLEOTIDE SEQUENCE [LARGE SCALE GENOMIC DNA]</scope>
    <source>
        <strain evidence="1 2">26-R-13</strain>
    </source>
</reference>
<dbReference type="EMBL" id="KI964592">
    <property type="protein sequence ID" value="EUC34383.1"/>
    <property type="molecule type" value="Genomic_DNA"/>
</dbReference>
<proteinExistence type="predicted"/>
<dbReference type="KEGG" id="bze:COCCADRAFT_93518"/>
<dbReference type="HOGENOM" id="CLU_3037826_0_0_1"/>
<gene>
    <name evidence="1" type="ORF">COCCADRAFT_93518</name>
</gene>
<evidence type="ECO:0000313" key="1">
    <source>
        <dbReference type="EMBL" id="EUC34383.1"/>
    </source>
</evidence>
<name>W6Y8X0_COCC2</name>
<keyword evidence="2" id="KW-1185">Reference proteome</keyword>
<dbReference type="GeneID" id="19153589"/>
<dbReference type="AlphaFoldDB" id="W6Y8X0"/>
<dbReference type="Proteomes" id="UP000053841">
    <property type="component" value="Unassembled WGS sequence"/>
</dbReference>
<feature type="non-terminal residue" evidence="1">
    <location>
        <position position="1"/>
    </location>
</feature>
<accession>W6Y8X0</accession>
<sequence>YQRLSLSDRILHVNIHLPICNKRQHTTSAKLPHVFSSPPQPMMPVPHIPRVARSD</sequence>
<organism evidence="1 2">
    <name type="scientific">Cochliobolus carbonum (strain 26-R-13)</name>
    <name type="common">Maize leaf spot fungus</name>
    <name type="synonym">Bipolaris zeicola</name>
    <dbReference type="NCBI Taxonomy" id="930089"/>
    <lineage>
        <taxon>Eukaryota</taxon>
        <taxon>Fungi</taxon>
        <taxon>Dikarya</taxon>
        <taxon>Ascomycota</taxon>
        <taxon>Pezizomycotina</taxon>
        <taxon>Dothideomycetes</taxon>
        <taxon>Pleosporomycetidae</taxon>
        <taxon>Pleosporales</taxon>
        <taxon>Pleosporineae</taxon>
        <taxon>Pleosporaceae</taxon>
        <taxon>Bipolaris</taxon>
    </lineage>
</organism>
<protein>
    <submittedName>
        <fullName evidence="1">Uncharacterized protein</fullName>
    </submittedName>
</protein>
<dbReference type="RefSeq" id="XP_007711313.1">
    <property type="nucleotide sequence ID" value="XM_007713123.1"/>
</dbReference>
<evidence type="ECO:0000313" key="2">
    <source>
        <dbReference type="Proteomes" id="UP000053841"/>
    </source>
</evidence>